<dbReference type="AlphaFoldDB" id="A0A343R000"/>
<keyword evidence="7 9" id="KW-0472">Membrane</keyword>
<evidence type="ECO:0000256" key="9">
    <source>
        <dbReference type="HAMAP-Rule" id="MF_01308"/>
    </source>
</evidence>
<keyword evidence="6 9" id="KW-0406">Ion transport</keyword>
<keyword evidence="9" id="KW-0630">Potassium</keyword>
<comment type="catalytic activity">
    <reaction evidence="9">
        <text>K(+)(in) + H(+)(out) = K(+)(out) + H(+)(in)</text>
        <dbReference type="Rhea" id="RHEA:29467"/>
        <dbReference type="ChEBI" id="CHEBI:15378"/>
        <dbReference type="ChEBI" id="CHEBI:29103"/>
    </reaction>
</comment>
<dbReference type="EMBL" id="KY609860">
    <property type="protein sequence ID" value="ATV96567.1"/>
    <property type="molecule type" value="Genomic_DNA"/>
</dbReference>
<name>A0A343R000_HUPSR</name>
<dbReference type="Pfam" id="PF03040">
    <property type="entry name" value="CemA"/>
    <property type="match status" value="1"/>
</dbReference>
<organism evidence="10">
    <name type="scientific">Huperzia serrata f. longipetiolata</name>
    <dbReference type="NCBI Taxonomy" id="384043"/>
    <lineage>
        <taxon>Eukaryota</taxon>
        <taxon>Viridiplantae</taxon>
        <taxon>Streptophyta</taxon>
        <taxon>Embryophyta</taxon>
        <taxon>Tracheophyta</taxon>
        <taxon>Lycopodiopsida</taxon>
        <taxon>Lycopodiales</taxon>
        <taxon>Lycopodiaceae</taxon>
        <taxon>Huperzioideae</taxon>
        <taxon>Huperzia</taxon>
    </lineage>
</organism>
<keyword evidence="10" id="KW-0150">Chloroplast</keyword>
<keyword evidence="4 9" id="KW-0375">Hydrogen ion transport</keyword>
<sequence>MKFKLDWWEVFRWFSDTPSRSSERACEASRQVQHIKKDYVSYKCLVPSLPKHSWQAIILYMNTRLNNFVFIIYWSVLECKTSIYLLNILNKLGLIVSVPGKSFSSPKSLINIRSFFNGNKRLRIMSQSNPSNIWSYPLNILLSFPVHRKPKKLRSTEKIFEKNGFNCENGEYPHDKNDKTYFVSGKSSEEELVRIERMNQKLAWIEATLNDLDNWKRYYSLSSFSFEMGDIPEEGQSSLSVEGESDSIVTTIAYESIGLVPRSITRTLSRFKTELTGQSSSLVLYEFRLAKYQALASLQYLGCLILIPWGISFPSERWLLKPWIKNWWNINQFQIFLNYFQEERASERLQEVEELLWLDEVMLADSPSSEVQSQDLNRQIHDKTIQLVAMYNEDSIQTILHLLTDIIYFAIPSASFISGKKRLAVMNSWIQESFHSLSDTMKAFFILLLTDSCIGFHSPHGWEILISSLSKHLGFAHNKHIISCFVSTFPVIPDTVFKYWIFRHLNRISPSIVATYHAMNE</sequence>
<evidence type="ECO:0000256" key="1">
    <source>
        <dbReference type="ARBA" id="ARBA00004141"/>
    </source>
</evidence>
<keyword evidence="2 9" id="KW-0813">Transport</keyword>
<evidence type="ECO:0000256" key="3">
    <source>
        <dbReference type="ARBA" id="ARBA00022692"/>
    </source>
</evidence>
<reference evidence="10" key="1">
    <citation type="journal article" date="2017" name="Mitochondrial DNA Part B Resour">
        <title>The complete chloroplast genome sequence of Huperzia javanica (sw.) C. Y. Yang in Lycopodiaceae.</title>
        <authorList>
            <person name="Zhang H.-R."/>
            <person name="Kang J.-S."/>
            <person name="Viane R.L.L."/>
            <person name="Zhang X.-C."/>
        </authorList>
    </citation>
    <scope>NUCLEOTIDE SEQUENCE</scope>
</reference>
<dbReference type="PANTHER" id="PTHR33650">
    <property type="entry name" value="CHLOROPLAST ENVELOPE MEMBRANE PROTEIN-RELATED"/>
    <property type="match status" value="1"/>
</dbReference>
<evidence type="ECO:0000256" key="2">
    <source>
        <dbReference type="ARBA" id="ARBA00022448"/>
    </source>
</evidence>
<evidence type="ECO:0000256" key="8">
    <source>
        <dbReference type="ARBA" id="ARBA00043980"/>
    </source>
</evidence>
<keyword evidence="9" id="KW-0633">Potassium transport</keyword>
<dbReference type="GO" id="GO:0006813">
    <property type="term" value="P:potassium ion transport"/>
    <property type="evidence" value="ECO:0007669"/>
    <property type="project" value="UniProtKB-UniRule"/>
</dbReference>
<dbReference type="GO" id="GO:0015297">
    <property type="term" value="F:antiporter activity"/>
    <property type="evidence" value="ECO:0007669"/>
    <property type="project" value="UniProtKB-KW"/>
</dbReference>
<dbReference type="PANTHER" id="PTHR33650:SF2">
    <property type="entry name" value="CHLOROPLAST ENVELOPE MEMBRANE PROTEIN"/>
    <property type="match status" value="1"/>
</dbReference>
<protein>
    <recommendedName>
        <fullName evidence="9">Potassium/proton antiporter CemA</fullName>
    </recommendedName>
    <alternativeName>
        <fullName evidence="9">Chloroplast envelope membrane protein A</fullName>
        <shortName evidence="9">CemA</shortName>
    </alternativeName>
</protein>
<evidence type="ECO:0000256" key="5">
    <source>
        <dbReference type="ARBA" id="ARBA00022989"/>
    </source>
</evidence>
<dbReference type="GO" id="GO:0009706">
    <property type="term" value="C:chloroplast inner membrane"/>
    <property type="evidence" value="ECO:0007669"/>
    <property type="project" value="UniProtKB-SubCell"/>
</dbReference>
<keyword evidence="10" id="KW-0934">Plastid</keyword>
<keyword evidence="9" id="KW-0050">Antiport</keyword>
<evidence type="ECO:0000313" key="10">
    <source>
        <dbReference type="EMBL" id="ATV96567.1"/>
    </source>
</evidence>
<keyword evidence="5 9" id="KW-1133">Transmembrane helix</keyword>
<comment type="similarity">
    <text evidence="8 9">Belongs to the CemA family.</text>
</comment>
<accession>A0A343R000</accession>
<keyword evidence="3 9" id="KW-0812">Transmembrane</keyword>
<comment type="function">
    <text evidence="9">Contributes to K(+)/H(+) antiport activity by supporting proton efflux to control proton extrusion and homeostasis in chloroplasts in a light-dependent manner to modulate photosynthesis. Prevents excessive induction of non-photochemical quenching (NPQ) under continuous-light conditions. Indirectly promotes efficient inorganic carbon uptake into chloroplasts.</text>
</comment>
<proteinExistence type="inferred from homology"/>
<evidence type="ECO:0000256" key="4">
    <source>
        <dbReference type="ARBA" id="ARBA00022781"/>
    </source>
</evidence>
<keyword evidence="9" id="KW-1001">Plastid inner membrane</keyword>
<dbReference type="HAMAP" id="MF_01308">
    <property type="entry name" value="CemA_PxcA"/>
    <property type="match status" value="1"/>
</dbReference>
<evidence type="ECO:0000256" key="7">
    <source>
        <dbReference type="ARBA" id="ARBA00023136"/>
    </source>
</evidence>
<dbReference type="GO" id="GO:0015078">
    <property type="term" value="F:proton transmembrane transporter activity"/>
    <property type="evidence" value="ECO:0007669"/>
    <property type="project" value="UniProtKB-UniRule"/>
</dbReference>
<geneLocation type="chloroplast" evidence="10"/>
<dbReference type="InterPro" id="IPR004282">
    <property type="entry name" value="CemA"/>
</dbReference>
<gene>
    <name evidence="9 10" type="primary">cemA</name>
</gene>
<evidence type="ECO:0000256" key="6">
    <source>
        <dbReference type="ARBA" id="ARBA00023065"/>
    </source>
</evidence>
<comment type="subcellular location">
    <subcellularLocation>
        <location evidence="1">Membrane</location>
        <topology evidence="1">Multi-pass membrane protein</topology>
    </subcellularLocation>
    <subcellularLocation>
        <location evidence="9">Plastid</location>
        <location evidence="9">Chloroplast inner membrane</location>
        <topology evidence="9">Multi-pass membrane protein</topology>
    </subcellularLocation>
</comment>